<protein>
    <submittedName>
        <fullName evidence="1">Uncharacterized protein</fullName>
    </submittedName>
</protein>
<sequence>MNGLEIVAQQPLEFANKADAVLFGSGMLTRQIARMKQFYRDFP</sequence>
<dbReference type="EMBL" id="BBMR01000003">
    <property type="protein sequence ID" value="GAL19046.1"/>
    <property type="molecule type" value="Genomic_DNA"/>
</dbReference>
<keyword evidence="2" id="KW-1185">Reference proteome</keyword>
<organism evidence="1 2">
    <name type="scientific">Vibrio maritimus</name>
    <dbReference type="NCBI Taxonomy" id="990268"/>
    <lineage>
        <taxon>Bacteria</taxon>
        <taxon>Pseudomonadati</taxon>
        <taxon>Pseudomonadota</taxon>
        <taxon>Gammaproteobacteria</taxon>
        <taxon>Vibrionales</taxon>
        <taxon>Vibrionaceae</taxon>
        <taxon>Vibrio</taxon>
    </lineage>
</organism>
<gene>
    <name evidence="1" type="ORF">JCM19235_2469</name>
</gene>
<name>A0A090RUV7_9VIBR</name>
<proteinExistence type="predicted"/>
<reference evidence="1 2" key="1">
    <citation type="submission" date="2014-09" db="EMBL/GenBank/DDBJ databases">
        <title>Vibrio maritimus JCM 19235. (C45) whole genome shotgun sequence.</title>
        <authorList>
            <person name="Sawabe T."/>
            <person name="Meirelles P."/>
            <person name="Nakanishi M."/>
            <person name="Sayaka M."/>
            <person name="Hattori M."/>
            <person name="Ohkuma M."/>
        </authorList>
    </citation>
    <scope>NUCLEOTIDE SEQUENCE [LARGE SCALE GENOMIC DNA]</scope>
    <source>
        <strain evidence="2">JCM19235</strain>
    </source>
</reference>
<accession>A0A090RUV7</accession>
<dbReference type="STRING" id="990268.JCM19235_2469"/>
<dbReference type="Proteomes" id="UP000029228">
    <property type="component" value="Unassembled WGS sequence"/>
</dbReference>
<comment type="caution">
    <text evidence="1">The sequence shown here is derived from an EMBL/GenBank/DDBJ whole genome shotgun (WGS) entry which is preliminary data.</text>
</comment>
<reference evidence="1 2" key="2">
    <citation type="submission" date="2014-09" db="EMBL/GenBank/DDBJ databases">
        <authorList>
            <consortium name="NBRP consortium"/>
            <person name="Sawabe T."/>
            <person name="Meirelles P."/>
            <person name="Nakanishi M."/>
            <person name="Sayaka M."/>
            <person name="Hattori M."/>
            <person name="Ohkuma M."/>
        </authorList>
    </citation>
    <scope>NUCLEOTIDE SEQUENCE [LARGE SCALE GENOMIC DNA]</scope>
    <source>
        <strain evidence="2">JCM19235</strain>
    </source>
</reference>
<dbReference type="AlphaFoldDB" id="A0A090RUV7"/>
<evidence type="ECO:0000313" key="1">
    <source>
        <dbReference type="EMBL" id="GAL19046.1"/>
    </source>
</evidence>
<evidence type="ECO:0000313" key="2">
    <source>
        <dbReference type="Proteomes" id="UP000029228"/>
    </source>
</evidence>